<dbReference type="InterPro" id="IPR043129">
    <property type="entry name" value="ATPase_NBD"/>
</dbReference>
<evidence type="ECO:0000313" key="2">
    <source>
        <dbReference type="EMBL" id="MTD12786.1"/>
    </source>
</evidence>
<name>A0A7K1FFD5_9ACTN</name>
<dbReference type="SUPFAM" id="SSF53067">
    <property type="entry name" value="Actin-like ATPase domain"/>
    <property type="match status" value="2"/>
</dbReference>
<dbReference type="GO" id="GO:0016462">
    <property type="term" value="F:pyrophosphatase activity"/>
    <property type="evidence" value="ECO:0007669"/>
    <property type="project" value="TreeGrafter"/>
</dbReference>
<feature type="domain" description="Ppx/GppA phosphatase N-terminal" evidence="1">
    <location>
        <begin position="23"/>
        <end position="312"/>
    </location>
</feature>
<keyword evidence="3" id="KW-1185">Reference proteome</keyword>
<dbReference type="EMBL" id="WLYK01000001">
    <property type="protein sequence ID" value="MTD12786.1"/>
    <property type="molecule type" value="Genomic_DNA"/>
</dbReference>
<comment type="caution">
    <text evidence="2">The sequence shown here is derived from an EMBL/GenBank/DDBJ whole genome shotgun (WGS) entry which is preliminary data.</text>
</comment>
<proteinExistence type="predicted"/>
<dbReference type="PANTHER" id="PTHR30005:SF13">
    <property type="entry name" value="EXOPOLYPHOSPHATASE 2"/>
    <property type="match status" value="1"/>
</dbReference>
<dbReference type="Pfam" id="PF02541">
    <property type="entry name" value="Ppx-GppA"/>
    <property type="match status" value="1"/>
</dbReference>
<gene>
    <name evidence="2" type="ORF">GIS00_02355</name>
</gene>
<dbReference type="RefSeq" id="WP_154766781.1">
    <property type="nucleotide sequence ID" value="NZ_WLYK01000001.1"/>
</dbReference>
<dbReference type="InterPro" id="IPR050273">
    <property type="entry name" value="GppA/Ppx_hydrolase"/>
</dbReference>
<evidence type="ECO:0000313" key="3">
    <source>
        <dbReference type="Proteomes" id="UP000460221"/>
    </source>
</evidence>
<accession>A0A7K1FFD5</accession>
<sequence length="315" mass="33003">MARRVAAIDCGTNSIRLLVADVEDDGVLVDVHREMRVVRLGEGVDATGRISSGALDRTWAALSDYTAILRASGAVRVRMAATSASRDADNRQDFVDMVRGVLGQEPEVITGVEEASLTFLGAVGGLAPDPGPFLVADIGGGSTELVVGSTTSTGDPEVHGRISLDIGCVRLTERILRSDPPPQQEISAATEWATELLSGGLDQLPLDGLRRLVPVSGTATTVAAAALHLPTYDPARIHLSRIPAGDVHRVATTLLHSTRAHRAALGYMHPGRVDVIGAGSLVLSVLVSEVERRTGIDEATVSEHDILDGIALSLG</sequence>
<dbReference type="CDD" id="cd24119">
    <property type="entry name" value="ASKHA_NBD_MtPPX2-like"/>
    <property type="match status" value="1"/>
</dbReference>
<dbReference type="Gene3D" id="3.30.420.150">
    <property type="entry name" value="Exopolyphosphatase. Domain 2"/>
    <property type="match status" value="1"/>
</dbReference>
<dbReference type="PANTHER" id="PTHR30005">
    <property type="entry name" value="EXOPOLYPHOSPHATASE"/>
    <property type="match status" value="1"/>
</dbReference>
<protein>
    <submittedName>
        <fullName evidence="2">Exopolyphosphatase</fullName>
    </submittedName>
</protein>
<dbReference type="Gene3D" id="3.30.420.40">
    <property type="match status" value="1"/>
</dbReference>
<evidence type="ECO:0000259" key="1">
    <source>
        <dbReference type="Pfam" id="PF02541"/>
    </source>
</evidence>
<dbReference type="InterPro" id="IPR003695">
    <property type="entry name" value="Ppx_GppA_N"/>
</dbReference>
<organism evidence="2 3">
    <name type="scientific">Nakamurella alba</name>
    <dbReference type="NCBI Taxonomy" id="2665158"/>
    <lineage>
        <taxon>Bacteria</taxon>
        <taxon>Bacillati</taxon>
        <taxon>Actinomycetota</taxon>
        <taxon>Actinomycetes</taxon>
        <taxon>Nakamurellales</taxon>
        <taxon>Nakamurellaceae</taxon>
        <taxon>Nakamurella</taxon>
    </lineage>
</organism>
<reference evidence="2 3" key="1">
    <citation type="submission" date="2019-11" db="EMBL/GenBank/DDBJ databases">
        <authorList>
            <person name="Jiang L.-Q."/>
        </authorList>
    </citation>
    <scope>NUCLEOTIDE SEQUENCE [LARGE SCALE GENOMIC DNA]</scope>
    <source>
        <strain evidence="2 3">YIM 132087</strain>
    </source>
</reference>
<dbReference type="Proteomes" id="UP000460221">
    <property type="component" value="Unassembled WGS sequence"/>
</dbReference>
<dbReference type="AlphaFoldDB" id="A0A7K1FFD5"/>